<evidence type="ECO:0000313" key="10">
    <source>
        <dbReference type="Proteomes" id="UP001195483"/>
    </source>
</evidence>
<dbReference type="InterPro" id="IPR000315">
    <property type="entry name" value="Znf_B-box"/>
</dbReference>
<dbReference type="GO" id="GO:0008270">
    <property type="term" value="F:zinc ion binding"/>
    <property type="evidence" value="ECO:0007669"/>
    <property type="project" value="UniProtKB-KW"/>
</dbReference>
<dbReference type="Proteomes" id="UP001195483">
    <property type="component" value="Unassembled WGS sequence"/>
</dbReference>
<keyword evidence="10" id="KW-1185">Reference proteome</keyword>
<evidence type="ECO:0000256" key="3">
    <source>
        <dbReference type="ARBA" id="ARBA00022833"/>
    </source>
</evidence>
<dbReference type="Gene3D" id="3.30.40.10">
    <property type="entry name" value="Zinc/RING finger domain, C3HC4 (zinc finger)"/>
    <property type="match status" value="1"/>
</dbReference>
<dbReference type="AlphaFoldDB" id="A0AAE0VF58"/>
<organism evidence="9 10">
    <name type="scientific">Potamilus streckersoni</name>
    <dbReference type="NCBI Taxonomy" id="2493646"/>
    <lineage>
        <taxon>Eukaryota</taxon>
        <taxon>Metazoa</taxon>
        <taxon>Spiralia</taxon>
        <taxon>Lophotrochozoa</taxon>
        <taxon>Mollusca</taxon>
        <taxon>Bivalvia</taxon>
        <taxon>Autobranchia</taxon>
        <taxon>Heteroconchia</taxon>
        <taxon>Palaeoheterodonta</taxon>
        <taxon>Unionida</taxon>
        <taxon>Unionoidea</taxon>
        <taxon>Unionidae</taxon>
        <taxon>Ambleminae</taxon>
        <taxon>Lampsilini</taxon>
        <taxon>Potamilus</taxon>
    </lineage>
</organism>
<accession>A0AAE0VF58</accession>
<gene>
    <name evidence="9" type="ORF">CHS0354_018016</name>
</gene>
<dbReference type="SUPFAM" id="SSF57845">
    <property type="entry name" value="B-box zinc-binding domain"/>
    <property type="match status" value="1"/>
</dbReference>
<evidence type="ECO:0000259" key="7">
    <source>
        <dbReference type="PROSITE" id="PS50089"/>
    </source>
</evidence>
<dbReference type="EMBL" id="JAEAOA010001115">
    <property type="protein sequence ID" value="KAK3576523.1"/>
    <property type="molecule type" value="Genomic_DNA"/>
</dbReference>
<dbReference type="Pfam" id="PF13445">
    <property type="entry name" value="zf-RING_UBOX"/>
    <property type="match status" value="1"/>
</dbReference>
<reference evidence="9" key="1">
    <citation type="journal article" date="2021" name="Genome Biol. Evol.">
        <title>A High-Quality Reference Genome for a Parasitic Bivalve with Doubly Uniparental Inheritance (Bivalvia: Unionida).</title>
        <authorList>
            <person name="Smith C.H."/>
        </authorList>
    </citation>
    <scope>NUCLEOTIDE SEQUENCE</scope>
    <source>
        <strain evidence="9">CHS0354</strain>
    </source>
</reference>
<comment type="caution">
    <text evidence="9">The sequence shown here is derived from an EMBL/GenBank/DDBJ whole genome shotgun (WGS) entry which is preliminary data.</text>
</comment>
<dbReference type="InterPro" id="IPR017907">
    <property type="entry name" value="Znf_RING_CS"/>
</dbReference>
<dbReference type="SUPFAM" id="SSF57850">
    <property type="entry name" value="RING/U-box"/>
    <property type="match status" value="1"/>
</dbReference>
<dbReference type="SMART" id="SM00336">
    <property type="entry name" value="BBOX"/>
    <property type="match status" value="2"/>
</dbReference>
<keyword evidence="2 4" id="KW-0863">Zinc-finger</keyword>
<proteinExistence type="predicted"/>
<dbReference type="CDD" id="cd19756">
    <property type="entry name" value="Bbox2"/>
    <property type="match status" value="1"/>
</dbReference>
<dbReference type="PANTHER" id="PTHR25462">
    <property type="entry name" value="BONUS, ISOFORM C-RELATED"/>
    <property type="match status" value="1"/>
</dbReference>
<dbReference type="Gene3D" id="3.30.160.60">
    <property type="entry name" value="Classic Zinc Finger"/>
    <property type="match status" value="1"/>
</dbReference>
<dbReference type="PANTHER" id="PTHR25462:SF296">
    <property type="entry name" value="MEIOTIC P26, ISOFORM F"/>
    <property type="match status" value="1"/>
</dbReference>
<name>A0AAE0VF58_9BIVA</name>
<evidence type="ECO:0000256" key="2">
    <source>
        <dbReference type="ARBA" id="ARBA00022771"/>
    </source>
</evidence>
<feature type="region of interest" description="Disordered" evidence="6">
    <location>
        <begin position="384"/>
        <end position="403"/>
    </location>
</feature>
<dbReference type="PROSITE" id="PS50119">
    <property type="entry name" value="ZF_BBOX"/>
    <property type="match status" value="2"/>
</dbReference>
<protein>
    <submittedName>
        <fullName evidence="9">Uncharacterized protein</fullName>
    </submittedName>
</protein>
<feature type="domain" description="B box-type" evidence="8">
    <location>
        <begin position="104"/>
        <end position="151"/>
    </location>
</feature>
<reference evidence="9" key="2">
    <citation type="journal article" date="2021" name="Genome Biol. Evol.">
        <title>Developing a high-quality reference genome for a parasitic bivalve with doubly uniparental inheritance (Bivalvia: Unionida).</title>
        <authorList>
            <person name="Smith C.H."/>
        </authorList>
    </citation>
    <scope>NUCLEOTIDE SEQUENCE</scope>
    <source>
        <strain evidence="9">CHS0354</strain>
        <tissue evidence="9">Mantle</tissue>
    </source>
</reference>
<evidence type="ECO:0000256" key="6">
    <source>
        <dbReference type="SAM" id="MobiDB-lite"/>
    </source>
</evidence>
<dbReference type="InterPro" id="IPR001841">
    <property type="entry name" value="Znf_RING"/>
</dbReference>
<evidence type="ECO:0000256" key="1">
    <source>
        <dbReference type="ARBA" id="ARBA00022723"/>
    </source>
</evidence>
<keyword evidence="1" id="KW-0479">Metal-binding</keyword>
<keyword evidence="5" id="KW-0175">Coiled coil</keyword>
<keyword evidence="3" id="KW-0862">Zinc</keyword>
<dbReference type="SMART" id="SM00184">
    <property type="entry name" value="RING"/>
    <property type="match status" value="1"/>
</dbReference>
<feature type="domain" description="B box-type" evidence="8">
    <location>
        <begin position="165"/>
        <end position="207"/>
    </location>
</feature>
<evidence type="ECO:0000259" key="8">
    <source>
        <dbReference type="PROSITE" id="PS50119"/>
    </source>
</evidence>
<reference evidence="9" key="3">
    <citation type="submission" date="2023-05" db="EMBL/GenBank/DDBJ databases">
        <authorList>
            <person name="Smith C.H."/>
        </authorList>
    </citation>
    <scope>NUCLEOTIDE SEQUENCE</scope>
    <source>
        <strain evidence="9">CHS0354</strain>
        <tissue evidence="9">Mantle</tissue>
    </source>
</reference>
<dbReference type="InterPro" id="IPR027370">
    <property type="entry name" value="Znf-RING_euk"/>
</dbReference>
<feature type="compositionally biased region" description="Polar residues" evidence="6">
    <location>
        <begin position="391"/>
        <end position="403"/>
    </location>
</feature>
<evidence type="ECO:0000256" key="5">
    <source>
        <dbReference type="SAM" id="Coils"/>
    </source>
</evidence>
<dbReference type="SUPFAM" id="SSF101908">
    <property type="entry name" value="Putative isomerase YbhE"/>
    <property type="match status" value="1"/>
</dbReference>
<dbReference type="InterPro" id="IPR047153">
    <property type="entry name" value="TRIM45/56/19-like"/>
</dbReference>
<dbReference type="PROSITE" id="PS50089">
    <property type="entry name" value="ZF_RING_2"/>
    <property type="match status" value="1"/>
</dbReference>
<evidence type="ECO:0000313" key="9">
    <source>
        <dbReference type="EMBL" id="KAK3576523.1"/>
    </source>
</evidence>
<feature type="domain" description="RING-type" evidence="7">
    <location>
        <begin position="17"/>
        <end position="65"/>
    </location>
</feature>
<evidence type="ECO:0000256" key="4">
    <source>
        <dbReference type="PROSITE-ProRule" id="PRU00024"/>
    </source>
</evidence>
<dbReference type="Pfam" id="PF00643">
    <property type="entry name" value="zf-B_box"/>
    <property type="match status" value="1"/>
</dbReference>
<feature type="coiled-coil region" evidence="5">
    <location>
        <begin position="245"/>
        <end position="276"/>
    </location>
</feature>
<dbReference type="InterPro" id="IPR013083">
    <property type="entry name" value="Znf_RING/FYVE/PHD"/>
</dbReference>
<dbReference type="PROSITE" id="PS00518">
    <property type="entry name" value="ZF_RING_1"/>
    <property type="match status" value="1"/>
</dbReference>
<sequence>MATVLPPEGLFSQILKCPICLETFKRPKVLSCGHTYCVSCLQSHINSTLINRGTPQACFSCPVCRTDTTLPEPTVTVEQWAESLPVNSIVSSLLDTTVNIPGEQLCDICLKWNRENSATSFCKDCNKFICTVCREHHDEISSPNRHNVFNLFSNNESMVVIPNLSSIEMCRRHPKEHLKFFCGDDNALCCNTCGFLEHRKCERIVAIDDMLKTFDVETKSKDVEARICIFESHIKRITSKVKENADNINNAKVAILEQIRSLRAELNAKLQQLEDTLIVSLEGNHNTEDLNLQTQEAKGQSLITAINSDLTQLDIVMTHGTEIQKVIVLHNMEQNQSKYAEVISTFQEDIQDITFGLEVNKSLKDLMNDLNGFGQIKVTRTRPHLSPRSMVPTSQQKTAMVGESSRSPLKNIKAVKISEFNVKIFGDNHSCHITDVVILNDTKHILIDNTNSKIKVYGENYNIQDIMTLQGQPWNACILPDNNMAVTVPFDKTIIVIGMEDKMHKVVQLSADGKLIKTLITKDRKKIPFAIRFYRGMDRFVVTNSNCNVVEVYDMCD</sequence>
<dbReference type="GO" id="GO:0061630">
    <property type="term" value="F:ubiquitin protein ligase activity"/>
    <property type="evidence" value="ECO:0007669"/>
    <property type="project" value="TreeGrafter"/>
</dbReference>